<evidence type="ECO:0000313" key="2">
    <source>
        <dbReference type="EMBL" id="SFJ59465.1"/>
    </source>
</evidence>
<keyword evidence="1" id="KW-0812">Transmembrane</keyword>
<keyword evidence="3" id="KW-1185">Reference proteome</keyword>
<feature type="transmembrane region" description="Helical" evidence="1">
    <location>
        <begin position="32"/>
        <end position="50"/>
    </location>
</feature>
<sequence length="152" mass="17338">MKEVLLTNKEKTDLENKLQNYKSHRNKQLKEFLIIIVIGTIIGGFSAYLNNDNVKLLSGLLGIMIVLLIPLTIAFLTSKKGINNLMSDLKIGKKTEGKATIKSINIFNRKISLSNGIKVFEPNEYYETFKKGDLIKYKISPSNEFIFYCKKE</sequence>
<accession>A0A1I3SL64</accession>
<organism evidence="2 3">
    <name type="scientific">Olleya namhaensis</name>
    <dbReference type="NCBI Taxonomy" id="1144750"/>
    <lineage>
        <taxon>Bacteria</taxon>
        <taxon>Pseudomonadati</taxon>
        <taxon>Bacteroidota</taxon>
        <taxon>Flavobacteriia</taxon>
        <taxon>Flavobacteriales</taxon>
        <taxon>Flavobacteriaceae</taxon>
    </lineage>
</organism>
<name>A0A1I3SL64_9FLAO</name>
<gene>
    <name evidence="2" type="ORF">SAMN05443431_1111</name>
</gene>
<feature type="transmembrane region" description="Helical" evidence="1">
    <location>
        <begin position="56"/>
        <end position="76"/>
    </location>
</feature>
<dbReference type="AlphaFoldDB" id="A0A1I3SL64"/>
<keyword evidence="1" id="KW-0472">Membrane</keyword>
<protein>
    <submittedName>
        <fullName evidence="2">Uncharacterized protein</fullName>
    </submittedName>
</protein>
<reference evidence="3" key="1">
    <citation type="submission" date="2016-10" db="EMBL/GenBank/DDBJ databases">
        <authorList>
            <person name="Varghese N."/>
            <person name="Submissions S."/>
        </authorList>
    </citation>
    <scope>NUCLEOTIDE SEQUENCE [LARGE SCALE GENOMIC DNA]</scope>
    <source>
        <strain evidence="3">DSM 28881</strain>
    </source>
</reference>
<dbReference type="Proteomes" id="UP000199559">
    <property type="component" value="Unassembled WGS sequence"/>
</dbReference>
<evidence type="ECO:0000313" key="3">
    <source>
        <dbReference type="Proteomes" id="UP000199559"/>
    </source>
</evidence>
<keyword evidence="1" id="KW-1133">Transmembrane helix</keyword>
<dbReference type="RefSeq" id="WP_090841980.1">
    <property type="nucleotide sequence ID" value="NZ_FORM01000011.1"/>
</dbReference>
<proteinExistence type="predicted"/>
<evidence type="ECO:0000256" key="1">
    <source>
        <dbReference type="SAM" id="Phobius"/>
    </source>
</evidence>
<dbReference type="EMBL" id="FORM01000011">
    <property type="protein sequence ID" value="SFJ59465.1"/>
    <property type="molecule type" value="Genomic_DNA"/>
</dbReference>